<feature type="non-terminal residue" evidence="5">
    <location>
        <position position="1"/>
    </location>
</feature>
<evidence type="ECO:0000313" key="5">
    <source>
        <dbReference type="EMBL" id="MDR7123167.1"/>
    </source>
</evidence>
<dbReference type="Gene3D" id="3.30.559.30">
    <property type="entry name" value="Nonribosomal peptide synthetase, condensation domain"/>
    <property type="match status" value="1"/>
</dbReference>
<comment type="cofactor">
    <cofactor evidence="1">
        <name>pantetheine 4'-phosphate</name>
        <dbReference type="ChEBI" id="CHEBI:47942"/>
    </cofactor>
</comment>
<dbReference type="Gene3D" id="3.30.559.10">
    <property type="entry name" value="Chloramphenicol acetyltransferase-like domain"/>
    <property type="match status" value="1"/>
</dbReference>
<feature type="non-terminal residue" evidence="5">
    <location>
        <position position="1195"/>
    </location>
</feature>
<dbReference type="InterPro" id="IPR020845">
    <property type="entry name" value="AMP-binding_CS"/>
</dbReference>
<dbReference type="InterPro" id="IPR001242">
    <property type="entry name" value="Condensation_dom"/>
</dbReference>
<dbReference type="InterPro" id="IPR000873">
    <property type="entry name" value="AMP-dep_synth/lig_dom"/>
</dbReference>
<dbReference type="InterPro" id="IPR036736">
    <property type="entry name" value="ACP-like_sf"/>
</dbReference>
<dbReference type="SMART" id="SM00823">
    <property type="entry name" value="PKS_PP"/>
    <property type="match status" value="2"/>
</dbReference>
<dbReference type="SUPFAM" id="SSF52777">
    <property type="entry name" value="CoA-dependent acyltransferases"/>
    <property type="match status" value="2"/>
</dbReference>
<dbReference type="Gene3D" id="3.40.50.1820">
    <property type="entry name" value="alpha/beta hydrolase"/>
    <property type="match status" value="1"/>
</dbReference>
<accession>A0ABU1W5L1</accession>
<dbReference type="InterPro" id="IPR010071">
    <property type="entry name" value="AA_adenyl_dom"/>
</dbReference>
<keyword evidence="2" id="KW-0596">Phosphopantetheine</keyword>
<protein>
    <submittedName>
        <fullName evidence="5">Amino acid adenylation domain-containing protein</fullName>
    </submittedName>
</protein>
<dbReference type="PROSITE" id="PS00012">
    <property type="entry name" value="PHOSPHOPANTETHEINE"/>
    <property type="match status" value="2"/>
</dbReference>
<dbReference type="InterPro" id="IPR025110">
    <property type="entry name" value="AMP-bd_C"/>
</dbReference>
<dbReference type="SUPFAM" id="SSF56801">
    <property type="entry name" value="Acetyl-CoA synthetase-like"/>
    <property type="match status" value="1"/>
</dbReference>
<evidence type="ECO:0000256" key="3">
    <source>
        <dbReference type="ARBA" id="ARBA00022553"/>
    </source>
</evidence>
<dbReference type="SUPFAM" id="SSF47336">
    <property type="entry name" value="ACP-like"/>
    <property type="match status" value="2"/>
</dbReference>
<dbReference type="InterPro" id="IPR023213">
    <property type="entry name" value="CAT-like_dom_sf"/>
</dbReference>
<feature type="domain" description="Carrier" evidence="4">
    <location>
        <begin position="1087"/>
        <end position="1161"/>
    </location>
</feature>
<dbReference type="RefSeq" id="WP_310282069.1">
    <property type="nucleotide sequence ID" value="NZ_JAVDWR010000044.1"/>
</dbReference>
<dbReference type="InterPro" id="IPR020806">
    <property type="entry name" value="PKS_PP-bd"/>
</dbReference>
<dbReference type="Pfam" id="PF13193">
    <property type="entry name" value="AMP-binding_C"/>
    <property type="match status" value="1"/>
</dbReference>
<dbReference type="Pfam" id="PF00501">
    <property type="entry name" value="AMP-binding"/>
    <property type="match status" value="1"/>
</dbReference>
<dbReference type="PANTHER" id="PTHR45527">
    <property type="entry name" value="NONRIBOSOMAL PEPTIDE SYNTHETASE"/>
    <property type="match status" value="1"/>
</dbReference>
<dbReference type="PROSITE" id="PS50075">
    <property type="entry name" value="CARRIER"/>
    <property type="match status" value="2"/>
</dbReference>
<dbReference type="InterPro" id="IPR029058">
    <property type="entry name" value="AB_hydrolase_fold"/>
</dbReference>
<dbReference type="CDD" id="cd05930">
    <property type="entry name" value="A_NRPS"/>
    <property type="match status" value="1"/>
</dbReference>
<feature type="domain" description="Carrier" evidence="4">
    <location>
        <begin position="1"/>
        <end position="70"/>
    </location>
</feature>
<dbReference type="InterPro" id="IPR006162">
    <property type="entry name" value="Ppantetheine_attach_site"/>
</dbReference>
<organism evidence="5 6">
    <name type="scientific">Rheinheimera soli</name>
    <dbReference type="NCBI Taxonomy" id="443616"/>
    <lineage>
        <taxon>Bacteria</taxon>
        <taxon>Pseudomonadati</taxon>
        <taxon>Pseudomonadota</taxon>
        <taxon>Gammaproteobacteria</taxon>
        <taxon>Chromatiales</taxon>
        <taxon>Chromatiaceae</taxon>
        <taxon>Rheinheimera</taxon>
    </lineage>
</organism>
<dbReference type="InterPro" id="IPR045851">
    <property type="entry name" value="AMP-bd_C_sf"/>
</dbReference>
<dbReference type="Gene3D" id="2.30.38.10">
    <property type="entry name" value="Luciferase, Domain 3"/>
    <property type="match status" value="1"/>
</dbReference>
<keyword evidence="6" id="KW-1185">Reference proteome</keyword>
<dbReference type="EMBL" id="JAVDWR010000044">
    <property type="protein sequence ID" value="MDR7123167.1"/>
    <property type="molecule type" value="Genomic_DNA"/>
</dbReference>
<gene>
    <name evidence="5" type="ORF">J2W69_004155</name>
</gene>
<comment type="caution">
    <text evidence="5">The sequence shown here is derived from an EMBL/GenBank/DDBJ whole genome shotgun (WGS) entry which is preliminary data.</text>
</comment>
<keyword evidence="3" id="KW-0597">Phosphoprotein</keyword>
<evidence type="ECO:0000256" key="2">
    <source>
        <dbReference type="ARBA" id="ARBA00022450"/>
    </source>
</evidence>
<dbReference type="NCBIfam" id="TIGR01733">
    <property type="entry name" value="AA-adenyl-dom"/>
    <property type="match status" value="1"/>
</dbReference>
<proteinExistence type="predicted"/>
<sequence length="1195" mass="133084">TEQAIAKVWGEVLSVERVGLEDNFFSLGGDSILSIRVVALLKRQGIFVTIGDIFTHQTVSKLAAFYKSKNVDEMIDVAEVAAFELLDETERAEIEALIEAEGREIEDAYPLSTLQAGMVFHTQLAEFSGVYHDIVNEHIVCPWDDMLFGQALSDCIEAHPILRTCFRLNGKRSLQLVYRHVETPLVVEDIRHMEQSEQDEYLSQWIESHKAHVFDWARGPLFQVNIFNRTDESFVFALSFHHSLLDGWSRASLSTRLYNRYQQLLQGRTPEPLVQEHIYREYIALEQKALVNEAAKEYFAEMLKDAPGMQLPVKQLEHSELQQRKRFGEYPVRDFKVRSEQLKKLASDLGVPLQAMLQALLIKVLQSFSGEPTVMVNVVINGRPEIEGGEQGIGLFLNSLPMVVRPVHGSWRELIKEVLQASNNSMSFRHYPLAQISQDSGLSFDEVIFNYTHFHVFDQIKVDAMGEELALLDSSGFEQTNYGLTVDIQRTGADDSLNLHLSYDRARFDDETMVSFGEYFIRAADAMLADVDCFELNLLSEKELKLLLVTHNQTACEYPADKTIHALFEVQASTNADAIAVEFGTHRLTYAELNQKANALASYLLEHCELGQDVLVGICQERSIDMVVSILAVLKAGGAYLPLDPHYPQERINYMLQDAAPVAVLTSKVLAAKVAHLTTICVDSDQLQAQLSESKTTELPQVSTSALAYVIYTSGSTGKPKGVMVEHAHVVNYLHHATTQYYSEVTAAVVSSSLAFDATVTSLLTALVAGKCLHLLSEDKTAEMDALADKLKCSDTTLLFKLTPSHLEGLAQRLSSEQGEAISAQPHRLIVGGEQLRRAVAELWTQKLLPNCLMINEYGPTETVVGCSTFRVGNSVTETGRFVVPIGLPTANMQLYVLGSNLRPVGINVPGELYIGGVSVARGYLNRPDLSAERFIDNPFYQQGQPQWAKRLYRTGDQVKWLNQGGLVYLGRLDEQVKIRGFRIETGEIEHAITAYDGVKDCRLILATLPSGTDGLVAYIVAPEVGGEQESHFRDALRLHLSSQLPEYMIPAAFMLLDELPLTVNGKLDRKALPLPDLSGQQRIYVAPNTSTEEAICAVWQNLLGLERVGIYDNFFELGGHSLLVMQVIARLQDIGIVMDVRQLFTAPIVADLAVLIDNHGVQEAFTAPENLIETLNSYILADVTIDDFQEKSAD</sequence>
<name>A0ABU1W5L1_9GAMM</name>
<reference evidence="5 6" key="1">
    <citation type="submission" date="2023-07" db="EMBL/GenBank/DDBJ databases">
        <title>Sorghum-associated microbial communities from plants grown in Nebraska, USA.</title>
        <authorList>
            <person name="Schachtman D."/>
        </authorList>
    </citation>
    <scope>NUCLEOTIDE SEQUENCE [LARGE SCALE GENOMIC DNA]</scope>
    <source>
        <strain evidence="5 6">4138</strain>
    </source>
</reference>
<dbReference type="Proteomes" id="UP001257909">
    <property type="component" value="Unassembled WGS sequence"/>
</dbReference>
<dbReference type="Pfam" id="PF00668">
    <property type="entry name" value="Condensation"/>
    <property type="match status" value="1"/>
</dbReference>
<dbReference type="Gene3D" id="1.10.1200.10">
    <property type="entry name" value="ACP-like"/>
    <property type="match status" value="1"/>
</dbReference>
<evidence type="ECO:0000313" key="6">
    <source>
        <dbReference type="Proteomes" id="UP001257909"/>
    </source>
</evidence>
<dbReference type="Gene3D" id="3.40.50.980">
    <property type="match status" value="2"/>
</dbReference>
<dbReference type="Pfam" id="PF00550">
    <property type="entry name" value="PP-binding"/>
    <property type="match status" value="2"/>
</dbReference>
<evidence type="ECO:0000256" key="1">
    <source>
        <dbReference type="ARBA" id="ARBA00001957"/>
    </source>
</evidence>
<dbReference type="Gene3D" id="3.30.300.30">
    <property type="match status" value="1"/>
</dbReference>
<dbReference type="PANTHER" id="PTHR45527:SF1">
    <property type="entry name" value="FATTY ACID SYNTHASE"/>
    <property type="match status" value="1"/>
</dbReference>
<evidence type="ECO:0000259" key="4">
    <source>
        <dbReference type="PROSITE" id="PS50075"/>
    </source>
</evidence>
<dbReference type="PROSITE" id="PS00455">
    <property type="entry name" value="AMP_BINDING"/>
    <property type="match status" value="1"/>
</dbReference>
<dbReference type="InterPro" id="IPR009081">
    <property type="entry name" value="PP-bd_ACP"/>
</dbReference>